<evidence type="ECO:0000313" key="4">
    <source>
        <dbReference type="Proteomes" id="UP000641386"/>
    </source>
</evidence>
<dbReference type="PROSITE" id="PS51257">
    <property type="entry name" value="PROKAR_LIPOPROTEIN"/>
    <property type="match status" value="1"/>
</dbReference>
<feature type="domain" description="SGNH hydrolase-type esterase" evidence="2">
    <location>
        <begin position="218"/>
        <end position="410"/>
    </location>
</feature>
<sequence length="424" mass="43926">MARPRARTSIIALSTALAAGACLAVAAPSSATSGAAAGQWATAWAGSPVQGITSTATCPSAEGLTDRTVRNVVTTGAAGNRIRVRLSNSFGTSELHVGHATVARQGTGASLQPGTLRELTFSGKKSVDVPAGAQLLSDPVNLSVQELAHLSVSVYVPGSTGPVTNHRLGMQHSFMSGAGDHAGSGDGSGYPTSITCMMLVDGVDVVRNRDADGTVVTLGDSITDGAASTLNADHRWPDYLVRRLSALPGSVPAVANAAISGNEVLVDRVPVYFGISALRRLDRDVLAQSGVKSVILLEGINDIGAAGASATSLISGYQEIIDRAHARGLRIYGGTLTPFMGSNPRFGGDYGSAYGERQRLAVNQWIRTSGAFDGVIDFDKAVRDPADPSYMLPAYDSGDHLHPGDLGYKVMADAIDLGMILRNR</sequence>
<feature type="chain" id="PRO_5036742326" evidence="1">
    <location>
        <begin position="27"/>
        <end position="424"/>
    </location>
</feature>
<dbReference type="Pfam" id="PF13472">
    <property type="entry name" value="Lipase_GDSL_2"/>
    <property type="match status" value="1"/>
</dbReference>
<keyword evidence="3" id="KW-0378">Hydrolase</keyword>
<organism evidence="3 4">
    <name type="scientific">Streptomyces spiralis</name>
    <dbReference type="NCBI Taxonomy" id="66376"/>
    <lineage>
        <taxon>Bacteria</taxon>
        <taxon>Bacillati</taxon>
        <taxon>Actinomycetota</taxon>
        <taxon>Actinomycetes</taxon>
        <taxon>Kitasatosporales</taxon>
        <taxon>Streptomycetaceae</taxon>
        <taxon>Streptomyces</taxon>
    </lineage>
</organism>
<evidence type="ECO:0000313" key="3">
    <source>
        <dbReference type="EMBL" id="GHE59129.1"/>
    </source>
</evidence>
<gene>
    <name evidence="3" type="ORF">GCM10014715_10430</name>
</gene>
<dbReference type="PANTHER" id="PTHR43784">
    <property type="entry name" value="GDSL-LIKE LIPASE/ACYLHYDROLASE, PUTATIVE (AFU_ORTHOLOGUE AFUA_2G00820)-RELATED"/>
    <property type="match status" value="1"/>
</dbReference>
<dbReference type="PANTHER" id="PTHR43784:SF2">
    <property type="entry name" value="GDSL-LIKE LIPASE_ACYLHYDROLASE, PUTATIVE (AFU_ORTHOLOGUE AFUA_2G00820)-RELATED"/>
    <property type="match status" value="1"/>
</dbReference>
<reference evidence="3" key="1">
    <citation type="journal article" date="2014" name="Int. J. Syst. Evol. Microbiol.">
        <title>Complete genome sequence of Corynebacterium casei LMG S-19264T (=DSM 44701T), isolated from a smear-ripened cheese.</title>
        <authorList>
            <consortium name="US DOE Joint Genome Institute (JGI-PGF)"/>
            <person name="Walter F."/>
            <person name="Albersmeier A."/>
            <person name="Kalinowski J."/>
            <person name="Ruckert C."/>
        </authorList>
    </citation>
    <scope>NUCLEOTIDE SEQUENCE</scope>
    <source>
        <strain evidence="3">JCM 3302</strain>
    </source>
</reference>
<comment type="caution">
    <text evidence="3">The sequence shown here is derived from an EMBL/GenBank/DDBJ whole genome shotgun (WGS) entry which is preliminary data.</text>
</comment>
<feature type="signal peptide" evidence="1">
    <location>
        <begin position="1"/>
        <end position="26"/>
    </location>
</feature>
<dbReference type="InterPro" id="IPR013830">
    <property type="entry name" value="SGNH_hydro"/>
</dbReference>
<accession>A0A918ZLL9</accession>
<evidence type="ECO:0000259" key="2">
    <source>
        <dbReference type="Pfam" id="PF13472"/>
    </source>
</evidence>
<dbReference type="CDD" id="cd01830">
    <property type="entry name" value="XynE_like"/>
    <property type="match status" value="1"/>
</dbReference>
<dbReference type="AlphaFoldDB" id="A0A918ZLL9"/>
<dbReference type="RefSeq" id="WP_189896815.1">
    <property type="nucleotide sequence ID" value="NZ_BNBC01000003.1"/>
</dbReference>
<dbReference type="InterPro" id="IPR036514">
    <property type="entry name" value="SGNH_hydro_sf"/>
</dbReference>
<evidence type="ECO:0000256" key="1">
    <source>
        <dbReference type="SAM" id="SignalP"/>
    </source>
</evidence>
<dbReference type="Proteomes" id="UP000641386">
    <property type="component" value="Unassembled WGS sequence"/>
</dbReference>
<proteinExistence type="predicted"/>
<protein>
    <submittedName>
        <fullName evidence="3">SGNH hydrolase</fullName>
    </submittedName>
</protein>
<dbReference type="EMBL" id="BNBC01000003">
    <property type="protein sequence ID" value="GHE59129.1"/>
    <property type="molecule type" value="Genomic_DNA"/>
</dbReference>
<dbReference type="Gene3D" id="3.40.50.1110">
    <property type="entry name" value="SGNH hydrolase"/>
    <property type="match status" value="1"/>
</dbReference>
<keyword evidence="4" id="KW-1185">Reference proteome</keyword>
<dbReference type="GO" id="GO:0016787">
    <property type="term" value="F:hydrolase activity"/>
    <property type="evidence" value="ECO:0007669"/>
    <property type="project" value="UniProtKB-KW"/>
</dbReference>
<keyword evidence="1" id="KW-0732">Signal</keyword>
<reference evidence="3" key="2">
    <citation type="submission" date="2020-09" db="EMBL/GenBank/DDBJ databases">
        <authorList>
            <person name="Sun Q."/>
            <person name="Ohkuma M."/>
        </authorList>
    </citation>
    <scope>NUCLEOTIDE SEQUENCE</scope>
    <source>
        <strain evidence="3">JCM 3302</strain>
    </source>
</reference>
<name>A0A918ZLL9_9ACTN</name>
<dbReference type="InterPro" id="IPR053140">
    <property type="entry name" value="GDSL_Rv0518-like"/>
</dbReference>
<dbReference type="SUPFAM" id="SSF52266">
    <property type="entry name" value="SGNH hydrolase"/>
    <property type="match status" value="1"/>
</dbReference>